<reference evidence="2" key="1">
    <citation type="journal article" date="2012" name="Nat. Biotechnol.">
        <title>Reference genome sequence of the model plant Setaria.</title>
        <authorList>
            <person name="Bennetzen J.L."/>
            <person name="Schmutz J."/>
            <person name="Wang H."/>
            <person name="Percifield R."/>
            <person name="Hawkins J."/>
            <person name="Pontaroli A.C."/>
            <person name="Estep M."/>
            <person name="Feng L."/>
            <person name="Vaughn J.N."/>
            <person name="Grimwood J."/>
            <person name="Jenkins J."/>
            <person name="Barry K."/>
            <person name="Lindquist E."/>
            <person name="Hellsten U."/>
            <person name="Deshpande S."/>
            <person name="Wang X."/>
            <person name="Wu X."/>
            <person name="Mitros T."/>
            <person name="Triplett J."/>
            <person name="Yang X."/>
            <person name="Ye C.Y."/>
            <person name="Mauro-Herrera M."/>
            <person name="Wang L."/>
            <person name="Li P."/>
            <person name="Sharma M."/>
            <person name="Sharma R."/>
            <person name="Ronald P.C."/>
            <person name="Panaud O."/>
            <person name="Kellogg E.A."/>
            <person name="Brutnell T.P."/>
            <person name="Doust A.N."/>
            <person name="Tuskan G.A."/>
            <person name="Rokhsar D."/>
            <person name="Devos K.M."/>
        </authorList>
    </citation>
    <scope>NUCLEOTIDE SEQUENCE [LARGE SCALE GENOMIC DNA]</scope>
    <source>
        <strain evidence="2">cv. Yugu1</strain>
    </source>
</reference>
<accession>K3YXI9</accession>
<dbReference type="InParanoid" id="K3YXI9"/>
<dbReference type="AlphaFoldDB" id="K3YXI9"/>
<dbReference type="EnsemblPlants" id="KQL30146">
    <property type="protein sequence ID" value="KQL30146"/>
    <property type="gene ID" value="SETIT_018985mg"/>
</dbReference>
<organism evidence="1 2">
    <name type="scientific">Setaria italica</name>
    <name type="common">Foxtail millet</name>
    <name type="synonym">Panicum italicum</name>
    <dbReference type="NCBI Taxonomy" id="4555"/>
    <lineage>
        <taxon>Eukaryota</taxon>
        <taxon>Viridiplantae</taxon>
        <taxon>Streptophyta</taxon>
        <taxon>Embryophyta</taxon>
        <taxon>Tracheophyta</taxon>
        <taxon>Spermatophyta</taxon>
        <taxon>Magnoliopsida</taxon>
        <taxon>Liliopsida</taxon>
        <taxon>Poales</taxon>
        <taxon>Poaceae</taxon>
        <taxon>PACMAD clade</taxon>
        <taxon>Panicoideae</taxon>
        <taxon>Panicodae</taxon>
        <taxon>Paniceae</taxon>
        <taxon>Cenchrinae</taxon>
        <taxon>Setaria</taxon>
    </lineage>
</organism>
<dbReference type="HOGENOM" id="CLU_2946032_0_0_1"/>
<dbReference type="EMBL" id="AGNK02000398">
    <property type="status" value="NOT_ANNOTATED_CDS"/>
    <property type="molecule type" value="Genomic_DNA"/>
</dbReference>
<proteinExistence type="predicted"/>
<evidence type="ECO:0000313" key="2">
    <source>
        <dbReference type="Proteomes" id="UP000004995"/>
    </source>
</evidence>
<evidence type="ECO:0000313" key="1">
    <source>
        <dbReference type="EnsemblPlants" id="KQL30146"/>
    </source>
</evidence>
<sequence>MTCMHTKTRDAQNVIIYICNSLFRTPNQLNLDRRTHGVNYPLPTLLSCISRFIEEKKTDR</sequence>
<dbReference type="Gramene" id="KQL30146">
    <property type="protein sequence ID" value="KQL30146"/>
    <property type="gene ID" value="SETIT_018985mg"/>
</dbReference>
<name>K3YXI9_SETIT</name>
<reference evidence="1" key="2">
    <citation type="submission" date="2018-08" db="UniProtKB">
        <authorList>
            <consortium name="EnsemblPlants"/>
        </authorList>
    </citation>
    <scope>IDENTIFICATION</scope>
    <source>
        <strain evidence="1">Yugu1</strain>
    </source>
</reference>
<keyword evidence="2" id="KW-1185">Reference proteome</keyword>
<dbReference type="Proteomes" id="UP000004995">
    <property type="component" value="Unassembled WGS sequence"/>
</dbReference>
<protein>
    <submittedName>
        <fullName evidence="1">Uncharacterized protein</fullName>
    </submittedName>
</protein>